<evidence type="ECO:0000256" key="1">
    <source>
        <dbReference type="SAM" id="Phobius"/>
    </source>
</evidence>
<feature type="transmembrane region" description="Helical" evidence="1">
    <location>
        <begin position="21"/>
        <end position="39"/>
    </location>
</feature>
<dbReference type="EMBL" id="JBHSDK010000021">
    <property type="protein sequence ID" value="MFC4336783.1"/>
    <property type="molecule type" value="Genomic_DNA"/>
</dbReference>
<keyword evidence="1" id="KW-0812">Transmembrane</keyword>
<feature type="transmembrane region" description="Helical" evidence="1">
    <location>
        <begin position="51"/>
        <end position="69"/>
    </location>
</feature>
<protein>
    <submittedName>
        <fullName evidence="2">Uncharacterized protein</fullName>
    </submittedName>
</protein>
<sequence length="198" mass="22222">MSDMRFSTTPDLHLPRLQRSVLLFAGGIAASGAGSWLVLEGFADPSDEVAAVPFCLGILLALFALTGFVQGFRGARRRGENAIDVVYEPDGLRTRGGRLTPWDSIREVVVIQYKNNAKVQLLWDNSALNTAVEVALRDRAELDGLGRAGTRWRRGERRLYIDLRRYSREERGGDFNDIVGRLKSRRITVNFKHAHQQV</sequence>
<keyword evidence="1" id="KW-1133">Transmembrane helix</keyword>
<accession>A0ABV8U2B4</accession>
<dbReference type="Proteomes" id="UP001595823">
    <property type="component" value="Unassembled WGS sequence"/>
</dbReference>
<keyword evidence="3" id="KW-1185">Reference proteome</keyword>
<reference evidence="3" key="1">
    <citation type="journal article" date="2019" name="Int. J. Syst. Evol. Microbiol.">
        <title>The Global Catalogue of Microorganisms (GCM) 10K type strain sequencing project: providing services to taxonomists for standard genome sequencing and annotation.</title>
        <authorList>
            <consortium name="The Broad Institute Genomics Platform"/>
            <consortium name="The Broad Institute Genome Sequencing Center for Infectious Disease"/>
            <person name="Wu L."/>
            <person name="Ma J."/>
        </authorList>
    </citation>
    <scope>NUCLEOTIDE SEQUENCE [LARGE SCALE GENOMIC DNA]</scope>
    <source>
        <strain evidence="3">IBRC-M 10908</strain>
    </source>
</reference>
<dbReference type="RefSeq" id="WP_380623036.1">
    <property type="nucleotide sequence ID" value="NZ_JBHSDK010000021.1"/>
</dbReference>
<evidence type="ECO:0000313" key="3">
    <source>
        <dbReference type="Proteomes" id="UP001595823"/>
    </source>
</evidence>
<name>A0ABV8U2B4_9ACTN</name>
<keyword evidence="1" id="KW-0472">Membrane</keyword>
<comment type="caution">
    <text evidence="2">The sequence shown here is derived from an EMBL/GenBank/DDBJ whole genome shotgun (WGS) entry which is preliminary data.</text>
</comment>
<gene>
    <name evidence="2" type="ORF">ACFPET_16400</name>
</gene>
<organism evidence="2 3">
    <name type="scientific">Salininema proteolyticum</name>
    <dbReference type="NCBI Taxonomy" id="1607685"/>
    <lineage>
        <taxon>Bacteria</taxon>
        <taxon>Bacillati</taxon>
        <taxon>Actinomycetota</taxon>
        <taxon>Actinomycetes</taxon>
        <taxon>Glycomycetales</taxon>
        <taxon>Glycomycetaceae</taxon>
        <taxon>Salininema</taxon>
    </lineage>
</organism>
<proteinExistence type="predicted"/>
<evidence type="ECO:0000313" key="2">
    <source>
        <dbReference type="EMBL" id="MFC4336783.1"/>
    </source>
</evidence>